<organism evidence="2 3">
    <name type="scientific">Candidatus Endobugula sertula</name>
    <name type="common">Bugula neritina bacterial symbiont</name>
    <dbReference type="NCBI Taxonomy" id="62101"/>
    <lineage>
        <taxon>Bacteria</taxon>
        <taxon>Pseudomonadati</taxon>
        <taxon>Pseudomonadota</taxon>
        <taxon>Gammaproteobacteria</taxon>
        <taxon>Cellvibrionales</taxon>
        <taxon>Cellvibrionaceae</taxon>
        <taxon>Candidatus Endobugula</taxon>
    </lineage>
</organism>
<keyword evidence="1" id="KW-0175">Coiled coil</keyword>
<comment type="caution">
    <text evidence="2">The sequence shown here is derived from an EMBL/GenBank/DDBJ whole genome shotgun (WGS) entry which is preliminary data.</text>
</comment>
<dbReference type="Proteomes" id="UP000242502">
    <property type="component" value="Unassembled WGS sequence"/>
</dbReference>
<proteinExistence type="predicted"/>
<evidence type="ECO:0000313" key="3">
    <source>
        <dbReference type="Proteomes" id="UP000242502"/>
    </source>
</evidence>
<accession>A0A1D2QMM6</accession>
<name>A0A1D2QMM6_9GAMM</name>
<dbReference type="AlphaFoldDB" id="A0A1D2QMM6"/>
<reference evidence="2 3" key="1">
    <citation type="journal article" date="2016" name="Appl. Environ. Microbiol.">
        <title>Lack of Overt Genome Reduction in the Bryostatin-Producing Bryozoan Symbiont "Candidatus Endobugula sertula".</title>
        <authorList>
            <person name="Miller I.J."/>
            <person name="Vanee N."/>
            <person name="Fong S.S."/>
            <person name="Lim-Fong G.E."/>
            <person name="Kwan J.C."/>
        </authorList>
    </citation>
    <scope>NUCLEOTIDE SEQUENCE [LARGE SCALE GENOMIC DNA]</scope>
    <source>
        <strain evidence="2">AB1-4</strain>
    </source>
</reference>
<evidence type="ECO:0000256" key="1">
    <source>
        <dbReference type="SAM" id="Coils"/>
    </source>
</evidence>
<gene>
    <name evidence="2" type="ORF">AB835_12135</name>
</gene>
<sequence>MIEYLKATFDKQMNALAQEHQQQLYPLLQQKNSLKQSHQAERNALIHKQQVRQKTEQEKRYHRIQKGFRQFTSQLSGRYWRDRKNNEKEAWQSHLRDQKERDQLIVCQLNERQQLQEKLHQLEQIHTKERQAMIAEISHSTYLKQDHEWGNDMPGWAHAKPPYEHDITHDFDQSM</sequence>
<protein>
    <submittedName>
        <fullName evidence="2">Uncharacterized protein</fullName>
    </submittedName>
</protein>
<evidence type="ECO:0000313" key="2">
    <source>
        <dbReference type="EMBL" id="ODS22817.1"/>
    </source>
</evidence>
<dbReference type="STRING" id="62101.AB835_12135"/>
<feature type="coiled-coil region" evidence="1">
    <location>
        <begin position="81"/>
        <end position="132"/>
    </location>
</feature>
<dbReference type="EMBL" id="MDLC01000051">
    <property type="protein sequence ID" value="ODS22817.1"/>
    <property type="molecule type" value="Genomic_DNA"/>
</dbReference>